<evidence type="ECO:0000256" key="10">
    <source>
        <dbReference type="HAMAP-Rule" id="MF_02019"/>
    </source>
</evidence>
<evidence type="ECO:0000256" key="5">
    <source>
        <dbReference type="ARBA" id="ARBA00022840"/>
    </source>
</evidence>
<dbReference type="UniPathway" id="UPA00219"/>
<protein>
    <recommendedName>
        <fullName evidence="10 11">UDP-N-acetylmuramoyl-tripeptide--D-alanyl-D-alanine ligase</fullName>
        <ecNumber evidence="10 11">6.3.2.10</ecNumber>
    </recommendedName>
    <alternativeName>
        <fullName evidence="10">D-alanyl-D-alanine-adding enzyme</fullName>
    </alternativeName>
</protein>
<dbReference type="GO" id="GO:0005737">
    <property type="term" value="C:cytoplasm"/>
    <property type="evidence" value="ECO:0007669"/>
    <property type="project" value="UniProtKB-SubCell"/>
</dbReference>
<dbReference type="SUPFAM" id="SSF53623">
    <property type="entry name" value="MurD-like peptide ligases, catalytic domain"/>
    <property type="match status" value="1"/>
</dbReference>
<dbReference type="EMBL" id="ACJM01000006">
    <property type="protein sequence ID" value="EEG77630.1"/>
    <property type="molecule type" value="Genomic_DNA"/>
</dbReference>
<dbReference type="NCBIfam" id="TIGR01143">
    <property type="entry name" value="murF"/>
    <property type="match status" value="1"/>
</dbReference>
<dbReference type="InterPro" id="IPR051046">
    <property type="entry name" value="MurCDEF_CellWall_CoF430Synth"/>
</dbReference>
<keyword evidence="8 10" id="KW-0131">Cell cycle</keyword>
<evidence type="ECO:0000313" key="15">
    <source>
        <dbReference type="EMBL" id="EEG77630.1"/>
    </source>
</evidence>
<organism evidence="15 16">
    <name type="scientific">Dethiobacter alkaliphilus AHT 1</name>
    <dbReference type="NCBI Taxonomy" id="555088"/>
    <lineage>
        <taxon>Bacteria</taxon>
        <taxon>Bacillati</taxon>
        <taxon>Bacillota</taxon>
        <taxon>Dethiobacteria</taxon>
        <taxon>Dethiobacterales</taxon>
        <taxon>Dethiobacteraceae</taxon>
        <taxon>Dethiobacter</taxon>
    </lineage>
</organism>
<evidence type="ECO:0000259" key="12">
    <source>
        <dbReference type="Pfam" id="PF01225"/>
    </source>
</evidence>
<comment type="subcellular location">
    <subcellularLocation>
        <location evidence="10 11">Cytoplasm</location>
    </subcellularLocation>
</comment>
<dbReference type="InterPro" id="IPR035911">
    <property type="entry name" value="MurE/MurF_N"/>
</dbReference>
<dbReference type="HAMAP" id="MF_02019">
    <property type="entry name" value="MurF"/>
    <property type="match status" value="1"/>
</dbReference>
<comment type="catalytic activity">
    <reaction evidence="10 11">
        <text>D-alanyl-D-alanine + UDP-N-acetyl-alpha-D-muramoyl-L-alanyl-gamma-D-glutamyl-meso-2,6-diaminopimelate + ATP = UDP-N-acetyl-alpha-D-muramoyl-L-alanyl-gamma-D-glutamyl-meso-2,6-diaminopimeloyl-D-alanyl-D-alanine + ADP + phosphate + H(+)</text>
        <dbReference type="Rhea" id="RHEA:28374"/>
        <dbReference type="ChEBI" id="CHEBI:15378"/>
        <dbReference type="ChEBI" id="CHEBI:30616"/>
        <dbReference type="ChEBI" id="CHEBI:43474"/>
        <dbReference type="ChEBI" id="CHEBI:57822"/>
        <dbReference type="ChEBI" id="CHEBI:61386"/>
        <dbReference type="ChEBI" id="CHEBI:83905"/>
        <dbReference type="ChEBI" id="CHEBI:456216"/>
        <dbReference type="EC" id="6.3.2.10"/>
    </reaction>
</comment>
<comment type="pathway">
    <text evidence="10 11">Cell wall biogenesis; peptidoglycan biosynthesis.</text>
</comment>
<evidence type="ECO:0000256" key="4">
    <source>
        <dbReference type="ARBA" id="ARBA00022741"/>
    </source>
</evidence>
<dbReference type="Proteomes" id="UP000006443">
    <property type="component" value="Unassembled WGS sequence"/>
</dbReference>
<keyword evidence="6 10" id="KW-0133">Cell shape</keyword>
<evidence type="ECO:0000256" key="3">
    <source>
        <dbReference type="ARBA" id="ARBA00022618"/>
    </source>
</evidence>
<dbReference type="InterPro" id="IPR013221">
    <property type="entry name" value="Mur_ligase_cen"/>
</dbReference>
<keyword evidence="5 10" id="KW-0067">ATP-binding</keyword>
<keyword evidence="16" id="KW-1185">Reference proteome</keyword>
<dbReference type="Pfam" id="PF02875">
    <property type="entry name" value="Mur_ligase_C"/>
    <property type="match status" value="1"/>
</dbReference>
<dbReference type="eggNOG" id="COG0770">
    <property type="taxonomic scope" value="Bacteria"/>
</dbReference>
<evidence type="ECO:0000256" key="11">
    <source>
        <dbReference type="RuleBase" id="RU004136"/>
    </source>
</evidence>
<dbReference type="Pfam" id="PF01225">
    <property type="entry name" value="Mur_ligase"/>
    <property type="match status" value="1"/>
</dbReference>
<evidence type="ECO:0000259" key="13">
    <source>
        <dbReference type="Pfam" id="PF02875"/>
    </source>
</evidence>
<dbReference type="SUPFAM" id="SSF63418">
    <property type="entry name" value="MurE/MurF N-terminal domain"/>
    <property type="match status" value="1"/>
</dbReference>
<keyword evidence="4 10" id="KW-0547">Nucleotide-binding</keyword>
<dbReference type="InterPro" id="IPR036615">
    <property type="entry name" value="Mur_ligase_C_dom_sf"/>
</dbReference>
<evidence type="ECO:0000256" key="7">
    <source>
        <dbReference type="ARBA" id="ARBA00022984"/>
    </source>
</evidence>
<feature type="domain" description="Mur ligase central" evidence="14">
    <location>
        <begin position="109"/>
        <end position="295"/>
    </location>
</feature>
<evidence type="ECO:0000256" key="1">
    <source>
        <dbReference type="ARBA" id="ARBA00022490"/>
    </source>
</evidence>
<keyword evidence="2 10" id="KW-0436">Ligase</keyword>
<dbReference type="AlphaFoldDB" id="C0GFU1"/>
<comment type="similarity">
    <text evidence="10">Belongs to the MurCDEF family. MurF subfamily.</text>
</comment>
<dbReference type="Pfam" id="PF08245">
    <property type="entry name" value="Mur_ligase_M"/>
    <property type="match status" value="1"/>
</dbReference>
<dbReference type="GO" id="GO:0009252">
    <property type="term" value="P:peptidoglycan biosynthetic process"/>
    <property type="evidence" value="ECO:0007669"/>
    <property type="project" value="UniProtKB-UniRule"/>
</dbReference>
<keyword evidence="9 10" id="KW-0961">Cell wall biogenesis/degradation</keyword>
<dbReference type="GO" id="GO:0071555">
    <property type="term" value="P:cell wall organization"/>
    <property type="evidence" value="ECO:0007669"/>
    <property type="project" value="UniProtKB-KW"/>
</dbReference>
<sequence>MTLREISEAVGGKLPAAGDLDKKIGRVSIDSRDIGPGDFFVPLAGEHTDGHRFIAAAAEKGAAGCFAAFSKNVTHPEGMTVISVEDPEQALQDLSAFYRRKFQLPVVAVTGSVGKTTTKDMIAAALSPELKTLKTEGNLNNHLGVPLMLTRLDSTYEAAVLEMGMSGYGEIDLLAKLALPTVAVITNIGESHLEMLGSREGIARAKCELLGHLAADGVAVVNADEPLLVPHIKGLGCRVITFGFDEHATVRCTDIINDEAGKRAIIEQEGFAPLEVVPPLPGRHNIYNLMAALAVGRLLGVDDSVLTEGFSRVRLSGMRLETVTTPAGIQVINDAYNASPTAVSAAFDVLAELAKDAARFAVLGDMLELGDWEEEGHRQTGRQVARHNLSGLLVLGERAQLIADGAVAAGYPPQRVYRCESHAQAAQVIAKIARAGDWVLLKGSRGMRMEDVLAVLLEGKK</sequence>
<dbReference type="InterPro" id="IPR004101">
    <property type="entry name" value="Mur_ligase_C"/>
</dbReference>
<feature type="domain" description="Mur ligase N-terminal catalytic" evidence="12">
    <location>
        <begin position="24"/>
        <end position="98"/>
    </location>
</feature>
<evidence type="ECO:0000313" key="16">
    <source>
        <dbReference type="Proteomes" id="UP000006443"/>
    </source>
</evidence>
<comment type="function">
    <text evidence="10 11">Involved in cell wall formation. Catalyzes the final step in the synthesis of UDP-N-acetylmuramoyl-pentapeptide, the precursor of murein.</text>
</comment>
<dbReference type="Gene3D" id="3.40.1190.10">
    <property type="entry name" value="Mur-like, catalytic domain"/>
    <property type="match status" value="1"/>
</dbReference>
<dbReference type="GO" id="GO:0005524">
    <property type="term" value="F:ATP binding"/>
    <property type="evidence" value="ECO:0007669"/>
    <property type="project" value="UniProtKB-UniRule"/>
</dbReference>
<dbReference type="GO" id="GO:0051301">
    <property type="term" value="P:cell division"/>
    <property type="evidence" value="ECO:0007669"/>
    <property type="project" value="UniProtKB-KW"/>
</dbReference>
<dbReference type="Gene3D" id="3.90.190.20">
    <property type="entry name" value="Mur ligase, C-terminal domain"/>
    <property type="match status" value="1"/>
</dbReference>
<dbReference type="GO" id="GO:0047480">
    <property type="term" value="F:UDP-N-acetylmuramoyl-tripeptide-D-alanyl-D-alanine ligase activity"/>
    <property type="evidence" value="ECO:0007669"/>
    <property type="project" value="UniProtKB-UniRule"/>
</dbReference>
<name>C0GFU1_DETAL</name>
<evidence type="ECO:0000256" key="2">
    <source>
        <dbReference type="ARBA" id="ARBA00022598"/>
    </source>
</evidence>
<dbReference type="STRING" id="555088.DealDRAFT_1350"/>
<feature type="binding site" evidence="10">
    <location>
        <begin position="111"/>
        <end position="117"/>
    </location>
    <ligand>
        <name>ATP</name>
        <dbReference type="ChEBI" id="CHEBI:30616"/>
    </ligand>
</feature>
<proteinExistence type="inferred from homology"/>
<dbReference type="InterPro" id="IPR000713">
    <property type="entry name" value="Mur_ligase_N"/>
</dbReference>
<keyword evidence="3 10" id="KW-0132">Cell division</keyword>
<dbReference type="GO" id="GO:0008766">
    <property type="term" value="F:UDP-N-acetylmuramoylalanyl-D-glutamyl-2,6-diaminopimelate-D-alanyl-D-alanine ligase activity"/>
    <property type="evidence" value="ECO:0007669"/>
    <property type="project" value="RHEA"/>
</dbReference>
<evidence type="ECO:0000256" key="6">
    <source>
        <dbReference type="ARBA" id="ARBA00022960"/>
    </source>
</evidence>
<comment type="caution">
    <text evidence="15">The sequence shown here is derived from an EMBL/GenBank/DDBJ whole genome shotgun (WGS) entry which is preliminary data.</text>
</comment>
<reference evidence="15 16" key="1">
    <citation type="submission" date="2009-02" db="EMBL/GenBank/DDBJ databases">
        <title>Sequencing of the draft genome and assembly of Dethiobacter alkaliphilus AHT 1.</title>
        <authorList>
            <consortium name="US DOE Joint Genome Institute (JGI-PGF)"/>
            <person name="Lucas S."/>
            <person name="Copeland A."/>
            <person name="Lapidus A."/>
            <person name="Glavina del Rio T."/>
            <person name="Dalin E."/>
            <person name="Tice H."/>
            <person name="Bruce D."/>
            <person name="Goodwin L."/>
            <person name="Pitluck S."/>
            <person name="Larimer F."/>
            <person name="Land M.L."/>
            <person name="Hauser L."/>
            <person name="Muyzer G."/>
        </authorList>
    </citation>
    <scope>NUCLEOTIDE SEQUENCE [LARGE SCALE GENOMIC DNA]</scope>
    <source>
        <strain evidence="15 16">AHT 1</strain>
    </source>
</reference>
<dbReference type="PANTHER" id="PTHR43024">
    <property type="entry name" value="UDP-N-ACETYLMURAMOYL-TRIPEPTIDE--D-ALANYL-D-ALANINE LIGASE"/>
    <property type="match status" value="1"/>
</dbReference>
<dbReference type="SUPFAM" id="SSF53244">
    <property type="entry name" value="MurD-like peptide ligases, peptide-binding domain"/>
    <property type="match status" value="1"/>
</dbReference>
<keyword evidence="1 10" id="KW-0963">Cytoplasm</keyword>
<dbReference type="GO" id="GO:0008360">
    <property type="term" value="P:regulation of cell shape"/>
    <property type="evidence" value="ECO:0007669"/>
    <property type="project" value="UniProtKB-KW"/>
</dbReference>
<dbReference type="EC" id="6.3.2.10" evidence="10 11"/>
<keyword evidence="7 10" id="KW-0573">Peptidoglycan synthesis</keyword>
<feature type="domain" description="Mur ligase C-terminal" evidence="13">
    <location>
        <begin position="318"/>
        <end position="445"/>
    </location>
</feature>
<evidence type="ECO:0000259" key="14">
    <source>
        <dbReference type="Pfam" id="PF08245"/>
    </source>
</evidence>
<gene>
    <name evidence="10" type="primary">murF</name>
    <name evidence="15" type="ORF">DealDRAFT_1350</name>
</gene>
<evidence type="ECO:0000256" key="8">
    <source>
        <dbReference type="ARBA" id="ARBA00023306"/>
    </source>
</evidence>
<dbReference type="PANTHER" id="PTHR43024:SF1">
    <property type="entry name" value="UDP-N-ACETYLMURAMOYL-TRIPEPTIDE--D-ALANYL-D-ALANINE LIGASE"/>
    <property type="match status" value="1"/>
</dbReference>
<accession>C0GFU1</accession>
<dbReference type="InterPro" id="IPR036565">
    <property type="entry name" value="Mur-like_cat_sf"/>
</dbReference>
<dbReference type="Gene3D" id="3.40.1390.10">
    <property type="entry name" value="MurE/MurF, N-terminal domain"/>
    <property type="match status" value="1"/>
</dbReference>
<evidence type="ECO:0000256" key="9">
    <source>
        <dbReference type="ARBA" id="ARBA00023316"/>
    </source>
</evidence>
<dbReference type="InterPro" id="IPR005863">
    <property type="entry name" value="UDP-N-AcMur_synth"/>
</dbReference>